<name>A0A4S8QVP0_9HELO</name>
<feature type="region of interest" description="Disordered" evidence="1">
    <location>
        <begin position="27"/>
        <end position="46"/>
    </location>
</feature>
<dbReference type="Proteomes" id="UP000308671">
    <property type="component" value="Unassembled WGS sequence"/>
</dbReference>
<proteinExistence type="predicted"/>
<sequence>MQKQTESKLLPCYVHVTNVRLLAAAPPSRAGPAIVSQQTEHHERRAPEATIERQLRGLYNVDMDG</sequence>
<evidence type="ECO:0000313" key="2">
    <source>
        <dbReference type="EMBL" id="THV45619.1"/>
    </source>
</evidence>
<keyword evidence="3" id="KW-1185">Reference proteome</keyword>
<gene>
    <name evidence="2" type="ORF">BGAL_0468g00070</name>
</gene>
<dbReference type="AlphaFoldDB" id="A0A4S8QVP0"/>
<accession>A0A4S8QVP0</accession>
<organism evidence="2 3">
    <name type="scientific">Botrytis galanthina</name>
    <dbReference type="NCBI Taxonomy" id="278940"/>
    <lineage>
        <taxon>Eukaryota</taxon>
        <taxon>Fungi</taxon>
        <taxon>Dikarya</taxon>
        <taxon>Ascomycota</taxon>
        <taxon>Pezizomycotina</taxon>
        <taxon>Leotiomycetes</taxon>
        <taxon>Helotiales</taxon>
        <taxon>Sclerotiniaceae</taxon>
        <taxon>Botrytis</taxon>
    </lineage>
</organism>
<protein>
    <submittedName>
        <fullName evidence="2">Uncharacterized protein</fullName>
    </submittedName>
</protein>
<evidence type="ECO:0000313" key="3">
    <source>
        <dbReference type="Proteomes" id="UP000308671"/>
    </source>
</evidence>
<evidence type="ECO:0000256" key="1">
    <source>
        <dbReference type="SAM" id="MobiDB-lite"/>
    </source>
</evidence>
<dbReference type="EMBL" id="PQXL01000467">
    <property type="protein sequence ID" value="THV45619.1"/>
    <property type="molecule type" value="Genomic_DNA"/>
</dbReference>
<reference evidence="2 3" key="1">
    <citation type="submission" date="2017-12" db="EMBL/GenBank/DDBJ databases">
        <title>Comparative genomics of Botrytis spp.</title>
        <authorList>
            <person name="Valero-Jimenez C.A."/>
            <person name="Tapia P."/>
            <person name="Veloso J."/>
            <person name="Silva-Moreno E."/>
            <person name="Staats M."/>
            <person name="Valdes J.H."/>
            <person name="Van Kan J.A.L."/>
        </authorList>
    </citation>
    <scope>NUCLEOTIDE SEQUENCE [LARGE SCALE GENOMIC DNA]</scope>
    <source>
        <strain evidence="2 3">MUCL435</strain>
    </source>
</reference>
<comment type="caution">
    <text evidence="2">The sequence shown here is derived from an EMBL/GenBank/DDBJ whole genome shotgun (WGS) entry which is preliminary data.</text>
</comment>